<dbReference type="STRING" id="530584.SAMN05421630_112146"/>
<dbReference type="Pfam" id="PF13545">
    <property type="entry name" value="HTH_Crp_2"/>
    <property type="match status" value="1"/>
</dbReference>
<dbReference type="EMBL" id="FMZE01000012">
    <property type="protein sequence ID" value="SDD78715.1"/>
    <property type="molecule type" value="Genomic_DNA"/>
</dbReference>
<dbReference type="SUPFAM" id="SSF51206">
    <property type="entry name" value="cAMP-binding domain-like"/>
    <property type="match status" value="1"/>
</dbReference>
<gene>
    <name evidence="4" type="ORF">SAMN05421630_112146</name>
</gene>
<dbReference type="Proteomes" id="UP000199494">
    <property type="component" value="Unassembled WGS sequence"/>
</dbReference>
<evidence type="ECO:0000313" key="5">
    <source>
        <dbReference type="Proteomes" id="UP000199494"/>
    </source>
</evidence>
<dbReference type="SUPFAM" id="SSF46785">
    <property type="entry name" value="Winged helix' DNA-binding domain"/>
    <property type="match status" value="1"/>
</dbReference>
<evidence type="ECO:0000256" key="2">
    <source>
        <dbReference type="ARBA" id="ARBA00023125"/>
    </source>
</evidence>
<keyword evidence="1" id="KW-0805">Transcription regulation</keyword>
<dbReference type="CDD" id="cd00038">
    <property type="entry name" value="CAP_ED"/>
    <property type="match status" value="1"/>
</dbReference>
<dbReference type="InterPro" id="IPR036390">
    <property type="entry name" value="WH_DNA-bd_sf"/>
</dbReference>
<dbReference type="GO" id="GO:0003677">
    <property type="term" value="F:DNA binding"/>
    <property type="evidence" value="ECO:0007669"/>
    <property type="project" value="UniProtKB-KW"/>
</dbReference>
<dbReference type="Gene3D" id="2.60.120.10">
    <property type="entry name" value="Jelly Rolls"/>
    <property type="match status" value="1"/>
</dbReference>
<dbReference type="GO" id="GO:0016301">
    <property type="term" value="F:kinase activity"/>
    <property type="evidence" value="ECO:0007669"/>
    <property type="project" value="UniProtKB-KW"/>
</dbReference>
<dbReference type="GO" id="GO:0006355">
    <property type="term" value="P:regulation of DNA-templated transcription"/>
    <property type="evidence" value="ECO:0007669"/>
    <property type="project" value="InterPro"/>
</dbReference>
<keyword evidence="5" id="KW-1185">Reference proteome</keyword>
<reference evidence="4 5" key="1">
    <citation type="submission" date="2016-10" db="EMBL/GenBank/DDBJ databases">
        <authorList>
            <person name="de Groot N.N."/>
        </authorList>
    </citation>
    <scope>NUCLEOTIDE SEQUENCE [LARGE SCALE GENOMIC DNA]</scope>
    <source>
        <strain evidence="4 5">CGMCC 4.5506</strain>
    </source>
</reference>
<keyword evidence="4" id="KW-0808">Transferase</keyword>
<dbReference type="InterPro" id="IPR018490">
    <property type="entry name" value="cNMP-bd_dom_sf"/>
</dbReference>
<keyword evidence="4" id="KW-0418">Kinase</keyword>
<accession>A0A1G6XMR9</accession>
<dbReference type="InterPro" id="IPR000595">
    <property type="entry name" value="cNMP-bd_dom"/>
</dbReference>
<sequence>MLAGDIEGSRLLPSLRAAGDLVGEMAARPDSHRSANVQALDHCMSRCLTRADFDRFLRDHNADGLFRDYLVAKLSETVPYQLQQVHLPPRHRVARLILETMSLADPDDGNRVTIPFSQEALATALGLARSTVADQISALRACGALGQGPRLVVANDRILATEARVVTR</sequence>
<proteinExistence type="predicted"/>
<keyword evidence="2" id="KW-0238">DNA-binding</keyword>
<protein>
    <submittedName>
        <fullName evidence="4">cAMP-binding domain of CRP or a regulatory subunit of cAMP-dependent protein kinases</fullName>
    </submittedName>
</protein>
<evidence type="ECO:0000313" key="4">
    <source>
        <dbReference type="EMBL" id="SDD78715.1"/>
    </source>
</evidence>
<dbReference type="PROSITE" id="PS50042">
    <property type="entry name" value="CNMP_BINDING_3"/>
    <property type="match status" value="1"/>
</dbReference>
<organism evidence="4 5">
    <name type="scientific">Prauserella marina</name>
    <dbReference type="NCBI Taxonomy" id="530584"/>
    <lineage>
        <taxon>Bacteria</taxon>
        <taxon>Bacillati</taxon>
        <taxon>Actinomycetota</taxon>
        <taxon>Actinomycetes</taxon>
        <taxon>Pseudonocardiales</taxon>
        <taxon>Pseudonocardiaceae</taxon>
        <taxon>Prauserella</taxon>
    </lineage>
</organism>
<evidence type="ECO:0000256" key="3">
    <source>
        <dbReference type="ARBA" id="ARBA00023163"/>
    </source>
</evidence>
<name>A0A1G6XMR9_9PSEU</name>
<keyword evidence="3" id="KW-0804">Transcription</keyword>
<dbReference type="InterPro" id="IPR012318">
    <property type="entry name" value="HTH_CRP"/>
</dbReference>
<dbReference type="InterPro" id="IPR014710">
    <property type="entry name" value="RmlC-like_jellyroll"/>
</dbReference>
<evidence type="ECO:0000256" key="1">
    <source>
        <dbReference type="ARBA" id="ARBA00023015"/>
    </source>
</evidence>
<dbReference type="AlphaFoldDB" id="A0A1G6XMR9"/>